<feature type="transmembrane region" description="Helical" evidence="15">
    <location>
        <begin position="43"/>
        <end position="61"/>
    </location>
</feature>
<evidence type="ECO:0000259" key="18">
    <source>
        <dbReference type="SMART" id="SM00382"/>
    </source>
</evidence>
<dbReference type="PROSITE" id="PS00674">
    <property type="entry name" value="AAA"/>
    <property type="match status" value="1"/>
</dbReference>
<keyword evidence="6 15" id="KW-0479">Metal-binding</keyword>
<evidence type="ECO:0000256" key="1">
    <source>
        <dbReference type="ARBA" id="ARBA00004370"/>
    </source>
</evidence>
<dbReference type="InterPro" id="IPR003959">
    <property type="entry name" value="ATPase_AAA_core"/>
</dbReference>
<feature type="binding site" evidence="15">
    <location>
        <position position="478"/>
    </location>
    <ligand>
        <name>Zn(2+)</name>
        <dbReference type="ChEBI" id="CHEBI:29105"/>
        <note>catalytic</note>
    </ligand>
</feature>
<comment type="subcellular location">
    <subcellularLocation>
        <location evidence="15">Cell membrane</location>
        <topology evidence="15">Multi-pass membrane protein</topology>
        <orientation evidence="15">Cytoplasmic side</orientation>
    </subcellularLocation>
    <subcellularLocation>
        <location evidence="1">Membrane</location>
    </subcellularLocation>
</comment>
<evidence type="ECO:0000256" key="16">
    <source>
        <dbReference type="RuleBase" id="RU003651"/>
    </source>
</evidence>
<dbReference type="NCBIfam" id="TIGR01241">
    <property type="entry name" value="FtsH_fam"/>
    <property type="match status" value="1"/>
</dbReference>
<evidence type="ECO:0000313" key="19">
    <source>
        <dbReference type="EMBL" id="APZ95129.1"/>
    </source>
</evidence>
<dbReference type="InterPro" id="IPR041569">
    <property type="entry name" value="AAA_lid_3"/>
</dbReference>
<comment type="function">
    <text evidence="15">Acts as a processive, ATP-dependent zinc metallopeptidase for both cytoplasmic and membrane proteins. Plays a role in the quality control of integral membrane proteins.</text>
</comment>
<dbReference type="SUPFAM" id="SSF140990">
    <property type="entry name" value="FtsH protease domain-like"/>
    <property type="match status" value="1"/>
</dbReference>
<keyword evidence="8 15" id="KW-0378">Hydrolase</keyword>
<keyword evidence="3 15" id="KW-1003">Cell membrane</keyword>
<dbReference type="SUPFAM" id="SSF52540">
    <property type="entry name" value="P-loop containing nucleoside triphosphate hydrolases"/>
    <property type="match status" value="1"/>
</dbReference>
<dbReference type="RefSeq" id="WP_083732280.1">
    <property type="nucleotide sequence ID" value="NZ_CP017641.1"/>
</dbReference>
<dbReference type="InterPro" id="IPR037219">
    <property type="entry name" value="Peptidase_M41-like"/>
</dbReference>
<dbReference type="GO" id="GO:0016887">
    <property type="term" value="F:ATP hydrolysis activity"/>
    <property type="evidence" value="ECO:0007669"/>
    <property type="project" value="UniProtKB-UniRule"/>
</dbReference>
<dbReference type="InterPro" id="IPR005936">
    <property type="entry name" value="FtsH"/>
</dbReference>
<dbReference type="Pfam" id="PF01434">
    <property type="entry name" value="Peptidase_M41"/>
    <property type="match status" value="1"/>
</dbReference>
<dbReference type="GO" id="GO:0006508">
    <property type="term" value="P:proteolysis"/>
    <property type="evidence" value="ECO:0007669"/>
    <property type="project" value="UniProtKB-KW"/>
</dbReference>
<dbReference type="SMART" id="SM00382">
    <property type="entry name" value="AAA"/>
    <property type="match status" value="1"/>
</dbReference>
<dbReference type="GO" id="GO:0005524">
    <property type="term" value="F:ATP binding"/>
    <property type="evidence" value="ECO:0007669"/>
    <property type="project" value="UniProtKB-UniRule"/>
</dbReference>
<keyword evidence="20" id="KW-1185">Reference proteome</keyword>
<feature type="binding site" evidence="15">
    <location>
        <begin position="253"/>
        <end position="260"/>
    </location>
    <ligand>
        <name>ATP</name>
        <dbReference type="ChEBI" id="CHEBI:30616"/>
    </ligand>
</feature>
<feature type="domain" description="AAA+ ATPase" evidence="18">
    <location>
        <begin position="245"/>
        <end position="384"/>
    </location>
</feature>
<evidence type="ECO:0000256" key="4">
    <source>
        <dbReference type="ARBA" id="ARBA00022670"/>
    </source>
</evidence>
<feature type="region of interest" description="Disordered" evidence="17">
    <location>
        <begin position="647"/>
        <end position="669"/>
    </location>
</feature>
<keyword evidence="5 15" id="KW-0812">Transmembrane</keyword>
<dbReference type="Pfam" id="PF06480">
    <property type="entry name" value="FtsH_ext"/>
    <property type="match status" value="1"/>
</dbReference>
<protein>
    <recommendedName>
        <fullName evidence="15">ATP-dependent zinc metalloprotease FtsH</fullName>
        <ecNumber evidence="15">3.4.24.-</ecNumber>
    </recommendedName>
</protein>
<evidence type="ECO:0000256" key="7">
    <source>
        <dbReference type="ARBA" id="ARBA00022741"/>
    </source>
</evidence>
<comment type="subunit">
    <text evidence="15">Homohexamer.</text>
</comment>
<dbReference type="Gene3D" id="3.40.50.300">
    <property type="entry name" value="P-loop containing nucleotide triphosphate hydrolases"/>
    <property type="match status" value="1"/>
</dbReference>
<evidence type="ECO:0000256" key="3">
    <source>
        <dbReference type="ARBA" id="ARBA00022475"/>
    </source>
</evidence>
<dbReference type="Pfam" id="PF17862">
    <property type="entry name" value="AAA_lid_3"/>
    <property type="match status" value="1"/>
</dbReference>
<dbReference type="AlphaFoldDB" id="A0A1P8WM49"/>
<comment type="cofactor">
    <cofactor evidence="15">
        <name>Zn(2+)</name>
        <dbReference type="ChEBI" id="CHEBI:29105"/>
    </cofactor>
    <text evidence="15">Binds 1 zinc ion per subunit.</text>
</comment>
<feature type="region of interest" description="Disordered" evidence="17">
    <location>
        <begin position="1"/>
        <end position="40"/>
    </location>
</feature>
<keyword evidence="4 15" id="KW-0645">Protease</keyword>
<dbReference type="FunFam" id="1.20.58.760:FF:000001">
    <property type="entry name" value="ATP-dependent zinc metalloprotease FtsH"/>
    <property type="match status" value="1"/>
</dbReference>
<accession>A0A1P8WM49</accession>
<comment type="similarity">
    <text evidence="14 15">In the central section; belongs to the AAA ATPase family.</text>
</comment>
<dbReference type="KEGG" id="fmr:Fuma_04784"/>
<feature type="active site" evidence="15">
    <location>
        <position position="475"/>
    </location>
</feature>
<dbReference type="GO" id="GO:0005886">
    <property type="term" value="C:plasma membrane"/>
    <property type="evidence" value="ECO:0007669"/>
    <property type="project" value="UniProtKB-SubCell"/>
</dbReference>
<evidence type="ECO:0000256" key="17">
    <source>
        <dbReference type="SAM" id="MobiDB-lite"/>
    </source>
</evidence>
<evidence type="ECO:0000256" key="11">
    <source>
        <dbReference type="ARBA" id="ARBA00022989"/>
    </source>
</evidence>
<evidence type="ECO:0000256" key="13">
    <source>
        <dbReference type="ARBA" id="ARBA00023136"/>
    </source>
</evidence>
<dbReference type="OrthoDB" id="9809379at2"/>
<evidence type="ECO:0000256" key="10">
    <source>
        <dbReference type="ARBA" id="ARBA00022840"/>
    </source>
</evidence>
<dbReference type="STRING" id="1891926.Fuma_04784"/>
<evidence type="ECO:0000256" key="5">
    <source>
        <dbReference type="ARBA" id="ARBA00022692"/>
    </source>
</evidence>
<name>A0A1P8WM49_9PLAN</name>
<evidence type="ECO:0000256" key="12">
    <source>
        <dbReference type="ARBA" id="ARBA00023049"/>
    </source>
</evidence>
<dbReference type="PANTHER" id="PTHR23076">
    <property type="entry name" value="METALLOPROTEASE M41 FTSH"/>
    <property type="match status" value="1"/>
</dbReference>
<dbReference type="GO" id="GO:0004176">
    <property type="term" value="F:ATP-dependent peptidase activity"/>
    <property type="evidence" value="ECO:0007669"/>
    <property type="project" value="InterPro"/>
</dbReference>
<keyword evidence="10 15" id="KW-0067">ATP-binding</keyword>
<dbReference type="InterPro" id="IPR000642">
    <property type="entry name" value="Peptidase_M41"/>
</dbReference>
<keyword evidence="9 15" id="KW-0862">Zinc</keyword>
<dbReference type="InterPro" id="IPR011546">
    <property type="entry name" value="Pept_M41_FtsH_extracell"/>
</dbReference>
<keyword evidence="13 15" id="KW-0472">Membrane</keyword>
<evidence type="ECO:0000256" key="8">
    <source>
        <dbReference type="ARBA" id="ARBA00022801"/>
    </source>
</evidence>
<evidence type="ECO:0000256" key="2">
    <source>
        <dbReference type="ARBA" id="ARBA00010044"/>
    </source>
</evidence>
<dbReference type="InterPro" id="IPR003960">
    <property type="entry name" value="ATPase_AAA_CS"/>
</dbReference>
<dbReference type="InterPro" id="IPR003593">
    <property type="entry name" value="AAA+_ATPase"/>
</dbReference>
<proteinExistence type="inferred from homology"/>
<organism evidence="19 20">
    <name type="scientific">Fuerstiella marisgermanici</name>
    <dbReference type="NCBI Taxonomy" id="1891926"/>
    <lineage>
        <taxon>Bacteria</taxon>
        <taxon>Pseudomonadati</taxon>
        <taxon>Planctomycetota</taxon>
        <taxon>Planctomycetia</taxon>
        <taxon>Planctomycetales</taxon>
        <taxon>Planctomycetaceae</taxon>
        <taxon>Fuerstiella</taxon>
    </lineage>
</organism>
<gene>
    <name evidence="19" type="primary">ftsH_3</name>
    <name evidence="15" type="synonym">ftsH</name>
    <name evidence="19" type="ORF">Fuma_04784</name>
</gene>
<dbReference type="CDD" id="cd19501">
    <property type="entry name" value="RecA-like_FtsH"/>
    <property type="match status" value="1"/>
</dbReference>
<dbReference type="EMBL" id="CP017641">
    <property type="protein sequence ID" value="APZ95129.1"/>
    <property type="molecule type" value="Genomic_DNA"/>
</dbReference>
<dbReference type="PANTHER" id="PTHR23076:SF97">
    <property type="entry name" value="ATP-DEPENDENT ZINC METALLOPROTEASE YME1L1"/>
    <property type="match status" value="1"/>
</dbReference>
<evidence type="ECO:0000256" key="6">
    <source>
        <dbReference type="ARBA" id="ARBA00022723"/>
    </source>
</evidence>
<dbReference type="GO" id="GO:0030163">
    <property type="term" value="P:protein catabolic process"/>
    <property type="evidence" value="ECO:0007669"/>
    <property type="project" value="UniProtKB-UniRule"/>
</dbReference>
<dbReference type="Pfam" id="PF00004">
    <property type="entry name" value="AAA"/>
    <property type="match status" value="1"/>
</dbReference>
<dbReference type="GO" id="GO:0008270">
    <property type="term" value="F:zinc ion binding"/>
    <property type="evidence" value="ECO:0007669"/>
    <property type="project" value="UniProtKB-UniRule"/>
</dbReference>
<dbReference type="Gene3D" id="1.10.8.60">
    <property type="match status" value="1"/>
</dbReference>
<evidence type="ECO:0000313" key="20">
    <source>
        <dbReference type="Proteomes" id="UP000187735"/>
    </source>
</evidence>
<keyword evidence="12 15" id="KW-0482">Metalloprotease</keyword>
<sequence>MSDPSGDNPSGQKPAGSGGGKPPSKHGGKPGTKPGEEPRKNSAPTTLIFILLVLAALFFVFSSGAKRGVEVPYGFFWKQLKNNNVKSVDVQGELLSGEWREVPEDDVPEALVGNLKAEFHTVLISVYAGDSKLAAELEAQAEAGSLELNAERQTMSRGMEVLMYLSMPLLILGFFFLMMRRNSDPFSGGGMMGGFVRSPARKFERSEEPVTYDDVAGLKSAKQDLQEIVEFLKNPKRFTKLGARIPKGVLLVGPPGTGKTLLARATAGEAGVPFFSINGSEFIQMFVGVGATRVRDLFKTAREASPCIIFIDEIDAVGRVRGAGVGGGHDEREQTLNQILSEMDGFEQTEAVIVIAATNRHDVLDPALLRPGRFDRHVTVDRPAREGRLGILKVHSKKVPLADDVDLEELAKATMGYSGAELQKLVNEAALKAAREEKRKVEMEDFYYAEDLIVMGARRDEQVDDEEKRLTAWHEAGHAVLAWYQEGMDPVHKVSIVPRGNTGGVTRLMPEKEIPIVGRSALMKRLIMAMGGRAAEKIVFNEYSAGASGDIAQATRIARNMVANWGMSEKVGPVSFKQSEEHPFLGKEMHSGREFSDETARIIDVEVQEILKEANQTAIDMLNGYRTQLDALANALLEHEDLESAKIREILGPRPGQAEDSEKSATEDA</sequence>
<evidence type="ECO:0000256" key="15">
    <source>
        <dbReference type="HAMAP-Rule" id="MF_01458"/>
    </source>
</evidence>
<dbReference type="FunFam" id="3.40.50.300:FF:000001">
    <property type="entry name" value="ATP-dependent zinc metalloprotease FtsH"/>
    <property type="match status" value="1"/>
</dbReference>
<evidence type="ECO:0000256" key="14">
    <source>
        <dbReference type="ARBA" id="ARBA00061570"/>
    </source>
</evidence>
<keyword evidence="7 15" id="KW-0547">Nucleotide-binding</keyword>
<keyword evidence="11 15" id="KW-1133">Transmembrane helix</keyword>
<dbReference type="InterPro" id="IPR027417">
    <property type="entry name" value="P-loop_NTPase"/>
</dbReference>
<dbReference type="GO" id="GO:0004222">
    <property type="term" value="F:metalloendopeptidase activity"/>
    <property type="evidence" value="ECO:0007669"/>
    <property type="project" value="InterPro"/>
</dbReference>
<feature type="binding site" evidence="15">
    <location>
        <position position="474"/>
    </location>
    <ligand>
        <name>Zn(2+)</name>
        <dbReference type="ChEBI" id="CHEBI:29105"/>
        <note>catalytic</note>
    </ligand>
</feature>
<feature type="transmembrane region" description="Helical" evidence="15">
    <location>
        <begin position="161"/>
        <end position="179"/>
    </location>
</feature>
<evidence type="ECO:0000256" key="9">
    <source>
        <dbReference type="ARBA" id="ARBA00022833"/>
    </source>
</evidence>
<reference evidence="19 20" key="1">
    <citation type="journal article" date="2016" name="Front. Microbiol.">
        <title>Fuerstia marisgermanicae gen. nov., sp. nov., an Unusual Member of the Phylum Planctomycetes from the German Wadden Sea.</title>
        <authorList>
            <person name="Kohn T."/>
            <person name="Heuer A."/>
            <person name="Jogler M."/>
            <person name="Vollmers J."/>
            <person name="Boedeker C."/>
            <person name="Bunk B."/>
            <person name="Rast P."/>
            <person name="Borchert D."/>
            <person name="Glockner I."/>
            <person name="Freese H.M."/>
            <person name="Klenk H.P."/>
            <person name="Overmann J."/>
            <person name="Kaster A.K."/>
            <person name="Rohde M."/>
            <person name="Wiegand S."/>
            <person name="Jogler C."/>
        </authorList>
    </citation>
    <scope>NUCLEOTIDE SEQUENCE [LARGE SCALE GENOMIC DNA]</scope>
    <source>
        <strain evidence="19 20">NH11</strain>
    </source>
</reference>
<dbReference type="Gene3D" id="1.20.58.760">
    <property type="entry name" value="Peptidase M41"/>
    <property type="match status" value="1"/>
</dbReference>
<comment type="similarity">
    <text evidence="16">Belongs to the AAA ATPase family.</text>
</comment>
<feature type="binding site" evidence="15">
    <location>
        <position position="550"/>
    </location>
    <ligand>
        <name>Zn(2+)</name>
        <dbReference type="ChEBI" id="CHEBI:29105"/>
        <note>catalytic</note>
    </ligand>
</feature>
<dbReference type="EC" id="3.4.24.-" evidence="15"/>
<comment type="similarity">
    <text evidence="2 15">In the C-terminal section; belongs to the peptidase M41 family.</text>
</comment>
<dbReference type="Proteomes" id="UP000187735">
    <property type="component" value="Chromosome"/>
</dbReference>
<feature type="compositionally biased region" description="Basic and acidic residues" evidence="17">
    <location>
        <begin position="660"/>
        <end position="669"/>
    </location>
</feature>
<dbReference type="HAMAP" id="MF_01458">
    <property type="entry name" value="FtsH"/>
    <property type="match status" value="1"/>
</dbReference>
<dbReference type="FunFam" id="1.10.8.60:FF:000001">
    <property type="entry name" value="ATP-dependent zinc metalloprotease FtsH"/>
    <property type="match status" value="1"/>
</dbReference>